<dbReference type="InterPro" id="IPR025676">
    <property type="entry name" value="Clr5_dom"/>
</dbReference>
<name>A0AAN7CSR4_9PEZI</name>
<evidence type="ECO:0000313" key="2">
    <source>
        <dbReference type="EMBL" id="KAK4247644.1"/>
    </source>
</evidence>
<dbReference type="PANTHER" id="PTHR38788:SF3">
    <property type="entry name" value="CLR5 DOMAIN-CONTAINING PROTEIN"/>
    <property type="match status" value="1"/>
</dbReference>
<dbReference type="AlphaFoldDB" id="A0AAN7CSR4"/>
<reference evidence="2" key="1">
    <citation type="journal article" date="2023" name="Mol. Phylogenet. Evol.">
        <title>Genome-scale phylogeny and comparative genomics of the fungal order Sordariales.</title>
        <authorList>
            <person name="Hensen N."/>
            <person name="Bonometti L."/>
            <person name="Westerberg I."/>
            <person name="Brannstrom I.O."/>
            <person name="Guillou S."/>
            <person name="Cros-Aarteil S."/>
            <person name="Calhoun S."/>
            <person name="Haridas S."/>
            <person name="Kuo A."/>
            <person name="Mondo S."/>
            <person name="Pangilinan J."/>
            <person name="Riley R."/>
            <person name="LaButti K."/>
            <person name="Andreopoulos B."/>
            <person name="Lipzen A."/>
            <person name="Chen C."/>
            <person name="Yan M."/>
            <person name="Daum C."/>
            <person name="Ng V."/>
            <person name="Clum A."/>
            <person name="Steindorff A."/>
            <person name="Ohm R.A."/>
            <person name="Martin F."/>
            <person name="Silar P."/>
            <person name="Natvig D.O."/>
            <person name="Lalanne C."/>
            <person name="Gautier V."/>
            <person name="Ament-Velasquez S.L."/>
            <person name="Kruys A."/>
            <person name="Hutchinson M.I."/>
            <person name="Powell A.J."/>
            <person name="Barry K."/>
            <person name="Miller A.N."/>
            <person name="Grigoriev I.V."/>
            <person name="Debuchy R."/>
            <person name="Gladieux P."/>
            <person name="Hiltunen Thoren M."/>
            <person name="Johannesson H."/>
        </authorList>
    </citation>
    <scope>NUCLEOTIDE SEQUENCE</scope>
    <source>
        <strain evidence="2">CBS 359.72</strain>
    </source>
</reference>
<accession>A0AAN7CSR4</accession>
<protein>
    <recommendedName>
        <fullName evidence="1">Clr5 domain-containing protein</fullName>
    </recommendedName>
</protein>
<dbReference type="PANTHER" id="PTHR38788">
    <property type="entry name" value="CLR5 DOMAIN-CONTAINING PROTEIN"/>
    <property type="match status" value="1"/>
</dbReference>
<evidence type="ECO:0000259" key="1">
    <source>
        <dbReference type="Pfam" id="PF14420"/>
    </source>
</evidence>
<sequence>MQLNKGSGQRTNGQNDVVCKQLPKRPIVPTNPRDWESKKHIIRELYMNQNKILNEVIDIMISKHNFKATARMYKGQFAKWKWTKYNKPGRHGSIRPTRLVAATKGGLTAQSFRPGHVWQEEAVERQQSTFSVRPNHLVRYFNDEERQVEAALCAYGAMISRWSEREKPWRTASESCESSLFPSELLEVQQERSILEQVRFAQDCFLNGRSEQGGDTLRCAFLSIERALSGELCIDALWDCCLAVPQLAITTGWTDVLSIFTRYLHQYTSIKLPHHPIALVATLLHHLCRNDDDEDDDYQYQHHQIPTSTASTTQPGDNERCLPRSRRVLVPVLEAFLVRAWRLWIDTSTRVRGRHDEVTIHLKRGYVTAVDPSDPMAADILRDFGRAVRASLEPECSVGGMIMATAVTTARALELERLLAHMYLPLFTPERSRAAEAVLAAVVARVIEEGAVRRRRQPLQQQQQQQQQQWEEEYLDRYLVFSARNFMAGLAEGRGDAERAAEYRRLSLLPLSSSSEGGAGGRDLFWVQTSYLVESRLRASGMHVEADTIREERVEAEREGLLLLS</sequence>
<keyword evidence="3" id="KW-1185">Reference proteome</keyword>
<dbReference type="EMBL" id="MU857650">
    <property type="protein sequence ID" value="KAK4247644.1"/>
    <property type="molecule type" value="Genomic_DNA"/>
</dbReference>
<dbReference type="Pfam" id="PF14420">
    <property type="entry name" value="Clr5"/>
    <property type="match status" value="1"/>
</dbReference>
<dbReference type="Proteomes" id="UP001303647">
    <property type="component" value="Unassembled WGS sequence"/>
</dbReference>
<reference evidence="2" key="2">
    <citation type="submission" date="2023-05" db="EMBL/GenBank/DDBJ databases">
        <authorList>
            <consortium name="Lawrence Berkeley National Laboratory"/>
            <person name="Steindorff A."/>
            <person name="Hensen N."/>
            <person name="Bonometti L."/>
            <person name="Westerberg I."/>
            <person name="Brannstrom I.O."/>
            <person name="Guillou S."/>
            <person name="Cros-Aarteil S."/>
            <person name="Calhoun S."/>
            <person name="Haridas S."/>
            <person name="Kuo A."/>
            <person name="Mondo S."/>
            <person name="Pangilinan J."/>
            <person name="Riley R."/>
            <person name="Labutti K."/>
            <person name="Andreopoulos B."/>
            <person name="Lipzen A."/>
            <person name="Chen C."/>
            <person name="Yanf M."/>
            <person name="Daum C."/>
            <person name="Ng V."/>
            <person name="Clum A."/>
            <person name="Ohm R."/>
            <person name="Martin F."/>
            <person name="Silar P."/>
            <person name="Natvig D."/>
            <person name="Lalanne C."/>
            <person name="Gautier V."/>
            <person name="Ament-Velasquez S.L."/>
            <person name="Kruys A."/>
            <person name="Hutchinson M.I."/>
            <person name="Powell A.J."/>
            <person name="Barry K."/>
            <person name="Miller A.N."/>
            <person name="Grigoriev I.V."/>
            <person name="Debuchy R."/>
            <person name="Gladieux P."/>
            <person name="Thoren M.H."/>
            <person name="Johannesson H."/>
        </authorList>
    </citation>
    <scope>NUCLEOTIDE SEQUENCE</scope>
    <source>
        <strain evidence="2">CBS 359.72</strain>
    </source>
</reference>
<comment type="caution">
    <text evidence="2">The sequence shown here is derived from an EMBL/GenBank/DDBJ whole genome shotgun (WGS) entry which is preliminary data.</text>
</comment>
<gene>
    <name evidence="2" type="ORF">C7999DRAFT_41074</name>
</gene>
<organism evidence="2 3">
    <name type="scientific">Corynascus novoguineensis</name>
    <dbReference type="NCBI Taxonomy" id="1126955"/>
    <lineage>
        <taxon>Eukaryota</taxon>
        <taxon>Fungi</taxon>
        <taxon>Dikarya</taxon>
        <taxon>Ascomycota</taxon>
        <taxon>Pezizomycotina</taxon>
        <taxon>Sordariomycetes</taxon>
        <taxon>Sordariomycetidae</taxon>
        <taxon>Sordariales</taxon>
        <taxon>Chaetomiaceae</taxon>
        <taxon>Corynascus</taxon>
    </lineage>
</organism>
<evidence type="ECO:0000313" key="3">
    <source>
        <dbReference type="Proteomes" id="UP001303647"/>
    </source>
</evidence>
<proteinExistence type="predicted"/>
<feature type="domain" description="Clr5" evidence="1">
    <location>
        <begin position="32"/>
        <end position="84"/>
    </location>
</feature>